<comment type="caution">
    <text evidence="1">The sequence shown here is derived from an EMBL/GenBank/DDBJ whole genome shotgun (WGS) entry which is preliminary data.</text>
</comment>
<name>A0A8T0MS59_PANVG</name>
<accession>A0A8T0MS59</accession>
<evidence type="ECO:0000313" key="2">
    <source>
        <dbReference type="Proteomes" id="UP000823388"/>
    </source>
</evidence>
<organism evidence="1 2">
    <name type="scientific">Panicum virgatum</name>
    <name type="common">Blackwell switchgrass</name>
    <dbReference type="NCBI Taxonomy" id="38727"/>
    <lineage>
        <taxon>Eukaryota</taxon>
        <taxon>Viridiplantae</taxon>
        <taxon>Streptophyta</taxon>
        <taxon>Embryophyta</taxon>
        <taxon>Tracheophyta</taxon>
        <taxon>Spermatophyta</taxon>
        <taxon>Magnoliopsida</taxon>
        <taxon>Liliopsida</taxon>
        <taxon>Poales</taxon>
        <taxon>Poaceae</taxon>
        <taxon>PACMAD clade</taxon>
        <taxon>Panicoideae</taxon>
        <taxon>Panicodae</taxon>
        <taxon>Paniceae</taxon>
        <taxon>Panicinae</taxon>
        <taxon>Panicum</taxon>
        <taxon>Panicum sect. Hiantes</taxon>
    </lineage>
</organism>
<evidence type="ECO:0000313" key="1">
    <source>
        <dbReference type="EMBL" id="KAG2539323.1"/>
    </source>
</evidence>
<protein>
    <submittedName>
        <fullName evidence="1">Uncharacterized protein</fullName>
    </submittedName>
</protein>
<gene>
    <name evidence="1" type="ORF">PVAP13_9NG461800</name>
</gene>
<dbReference type="Proteomes" id="UP000823388">
    <property type="component" value="Chromosome 9N"/>
</dbReference>
<proteinExistence type="predicted"/>
<reference evidence="1 2" key="1">
    <citation type="submission" date="2020-05" db="EMBL/GenBank/DDBJ databases">
        <title>WGS assembly of Panicum virgatum.</title>
        <authorList>
            <person name="Lovell J.T."/>
            <person name="Jenkins J."/>
            <person name="Shu S."/>
            <person name="Juenger T.E."/>
            <person name="Schmutz J."/>
        </authorList>
    </citation>
    <scope>NUCLEOTIDE SEQUENCE [LARGE SCALE GENOMIC DNA]</scope>
    <source>
        <strain evidence="2">cv. AP13</strain>
    </source>
</reference>
<dbReference type="EMBL" id="CM029054">
    <property type="protein sequence ID" value="KAG2539323.1"/>
    <property type="molecule type" value="Genomic_DNA"/>
</dbReference>
<keyword evidence="2" id="KW-1185">Reference proteome</keyword>
<sequence>MRVAELEAELEALRRVAVEVSDSVHSRGPTTVDRLRDVPVRIWQIAGRGVRKGAATVLAVVQEEVGQYFGALEPEIPEEGDARALGWIPTRLWRASSSQRTPSATPSTSATSSSIPMLLIIRL</sequence>
<dbReference type="AlphaFoldDB" id="A0A8T0MS59"/>